<gene>
    <name evidence="2" type="ORF">C5O19_01470</name>
</gene>
<evidence type="ECO:0000313" key="2">
    <source>
        <dbReference type="EMBL" id="PQA58372.1"/>
    </source>
</evidence>
<evidence type="ECO:0000256" key="1">
    <source>
        <dbReference type="PROSITE-ProRule" id="PRU00339"/>
    </source>
</evidence>
<dbReference type="SUPFAM" id="SSF48452">
    <property type="entry name" value="TPR-like"/>
    <property type="match status" value="1"/>
</dbReference>
<dbReference type="PANTHER" id="PTHR12558:SF13">
    <property type="entry name" value="CELL DIVISION CYCLE PROTEIN 27 HOMOLOG"/>
    <property type="match status" value="1"/>
</dbReference>
<accession>A0A2S7IKX8</accession>
<evidence type="ECO:0000313" key="3">
    <source>
        <dbReference type="Proteomes" id="UP000239590"/>
    </source>
</evidence>
<dbReference type="EMBL" id="PTRA01000001">
    <property type="protein sequence ID" value="PQA58372.1"/>
    <property type="molecule type" value="Genomic_DNA"/>
</dbReference>
<dbReference type="Pfam" id="PF13432">
    <property type="entry name" value="TPR_16"/>
    <property type="match status" value="1"/>
</dbReference>
<proteinExistence type="predicted"/>
<dbReference type="InterPro" id="IPR011990">
    <property type="entry name" value="TPR-like_helical_dom_sf"/>
</dbReference>
<dbReference type="PANTHER" id="PTHR12558">
    <property type="entry name" value="CELL DIVISION CYCLE 16,23,27"/>
    <property type="match status" value="1"/>
</dbReference>
<organism evidence="2 3">
    <name type="scientific">Siphonobacter curvatus</name>
    <dbReference type="NCBI Taxonomy" id="2094562"/>
    <lineage>
        <taxon>Bacteria</taxon>
        <taxon>Pseudomonadati</taxon>
        <taxon>Bacteroidota</taxon>
        <taxon>Cytophagia</taxon>
        <taxon>Cytophagales</taxon>
        <taxon>Cytophagaceae</taxon>
        <taxon>Siphonobacter</taxon>
    </lineage>
</organism>
<protein>
    <submittedName>
        <fullName evidence="2">Uncharacterized protein</fullName>
    </submittedName>
</protein>
<keyword evidence="3" id="KW-1185">Reference proteome</keyword>
<feature type="repeat" description="TPR" evidence="1">
    <location>
        <begin position="71"/>
        <end position="104"/>
    </location>
</feature>
<comment type="caution">
    <text evidence="2">The sequence shown here is derived from an EMBL/GenBank/DDBJ whole genome shotgun (WGS) entry which is preliminary data.</text>
</comment>
<dbReference type="SUPFAM" id="SSF81901">
    <property type="entry name" value="HCP-like"/>
    <property type="match status" value="1"/>
</dbReference>
<dbReference type="Proteomes" id="UP000239590">
    <property type="component" value="Unassembled WGS sequence"/>
</dbReference>
<dbReference type="PROSITE" id="PS50005">
    <property type="entry name" value="TPR"/>
    <property type="match status" value="2"/>
</dbReference>
<dbReference type="InterPro" id="IPR019734">
    <property type="entry name" value="TPR_rpt"/>
</dbReference>
<name>A0A2S7IKX8_9BACT</name>
<dbReference type="Gene3D" id="1.25.40.10">
    <property type="entry name" value="Tetratricopeptide repeat domain"/>
    <property type="match status" value="3"/>
</dbReference>
<feature type="repeat" description="TPR" evidence="1">
    <location>
        <begin position="37"/>
        <end position="70"/>
    </location>
</feature>
<dbReference type="Pfam" id="PF13181">
    <property type="entry name" value="TPR_8"/>
    <property type="match status" value="1"/>
</dbReference>
<reference evidence="3" key="1">
    <citation type="submission" date="2018-02" db="EMBL/GenBank/DDBJ databases">
        <title>Genome sequencing of Solimonas sp. HR-BB.</title>
        <authorList>
            <person name="Lee Y."/>
            <person name="Jeon C.O."/>
        </authorList>
    </citation>
    <scope>NUCLEOTIDE SEQUENCE [LARGE SCALE GENOMIC DNA]</scope>
    <source>
        <strain evidence="3">HR-U</strain>
    </source>
</reference>
<sequence>MQVEAALQLGFVQQRLGQFPAARKTYETVLRRDTSQTEALNQLAILFEKNAQYLRALHYYQRLIQLDTTNAYLFKQAAVQYSRLEQLGQAITCYNKAVALNPQDIESWAELTRIHLDMNDQAHSILANECVQKGLALDPNSIRLLLQKSRVDFRLGHFAEVVTSLQKTMAQGDSSAFYQRMLGRAYYEIDSLDQSIFTFRRLLNAGEETEYVYGGLGTAYLLKAKKDSAHFDLNAFRNFKQAIQLAQTRVPDYQMGLGDVYELEGKPASIKRAIKIYQETFNLSERPKALYRLAQLHDTYQVDMELAKTYYQELIKTCKVIVSNPRNARPMEMLDCAYATLAANRLAELNKLTPNATAPLAQDSVQVVADTTKND</sequence>
<dbReference type="AlphaFoldDB" id="A0A2S7IKX8"/>
<keyword evidence="1" id="KW-0802">TPR repeat</keyword>
<dbReference type="SMART" id="SM00028">
    <property type="entry name" value="TPR"/>
    <property type="match status" value="4"/>
</dbReference>